<dbReference type="AlphaFoldDB" id="A0A5B0LI65"/>
<feature type="compositionally biased region" description="Basic residues" evidence="1">
    <location>
        <begin position="31"/>
        <end position="42"/>
    </location>
</feature>
<feature type="region of interest" description="Disordered" evidence="1">
    <location>
        <begin position="1"/>
        <end position="90"/>
    </location>
</feature>
<name>A0A5B0LI65_PUCGR</name>
<sequence length="193" mass="21360">MYNRAPTTSHNEDNDNGLFNRSTINGEQQTSKRKRVRPGKNVKRWELKKKTALQPFQATSTDPSQEQEDEKGISSTHSATQSNNNNTNNNQKEKIFVYLVPPSHQFDPKPSEAITTQQTLQLYQHFTHGTCVAGALINARLPPPRTPTPTPLQKGRAIEPAPQGGAGLIARPSESCFRGKTGFRGAGRQTRPS</sequence>
<evidence type="ECO:0000313" key="3">
    <source>
        <dbReference type="Proteomes" id="UP000325313"/>
    </source>
</evidence>
<feature type="compositionally biased region" description="Polar residues" evidence="1">
    <location>
        <begin position="73"/>
        <end position="82"/>
    </location>
</feature>
<feature type="compositionally biased region" description="Pro residues" evidence="1">
    <location>
        <begin position="141"/>
        <end position="150"/>
    </location>
</feature>
<proteinExistence type="predicted"/>
<organism evidence="2 3">
    <name type="scientific">Puccinia graminis f. sp. tritici</name>
    <dbReference type="NCBI Taxonomy" id="56615"/>
    <lineage>
        <taxon>Eukaryota</taxon>
        <taxon>Fungi</taxon>
        <taxon>Dikarya</taxon>
        <taxon>Basidiomycota</taxon>
        <taxon>Pucciniomycotina</taxon>
        <taxon>Pucciniomycetes</taxon>
        <taxon>Pucciniales</taxon>
        <taxon>Pucciniaceae</taxon>
        <taxon>Puccinia</taxon>
    </lineage>
</organism>
<reference evidence="2 3" key="1">
    <citation type="submission" date="2019-05" db="EMBL/GenBank/DDBJ databases">
        <title>Emergence of the Ug99 lineage of the wheat stem rust pathogen through somatic hybridization.</title>
        <authorList>
            <person name="Li F."/>
            <person name="Upadhyaya N.M."/>
            <person name="Sperschneider J."/>
            <person name="Matny O."/>
            <person name="Nguyen-Phuc H."/>
            <person name="Mago R."/>
            <person name="Raley C."/>
            <person name="Miller M.E."/>
            <person name="Silverstein K.A.T."/>
            <person name="Henningsen E."/>
            <person name="Hirsch C.D."/>
            <person name="Visser B."/>
            <person name="Pretorius Z.A."/>
            <person name="Steffenson B.J."/>
            <person name="Schwessinger B."/>
            <person name="Dodds P.N."/>
            <person name="Figueroa M."/>
        </authorList>
    </citation>
    <scope>NUCLEOTIDE SEQUENCE [LARGE SCALE GENOMIC DNA]</scope>
    <source>
        <strain evidence="2 3">Ug99</strain>
    </source>
</reference>
<feature type="region of interest" description="Disordered" evidence="1">
    <location>
        <begin position="140"/>
        <end position="193"/>
    </location>
</feature>
<evidence type="ECO:0000256" key="1">
    <source>
        <dbReference type="SAM" id="MobiDB-lite"/>
    </source>
</evidence>
<dbReference type="EMBL" id="VDEP01000514">
    <property type="protein sequence ID" value="KAA1064252.1"/>
    <property type="molecule type" value="Genomic_DNA"/>
</dbReference>
<accession>A0A5B0LI65</accession>
<comment type="caution">
    <text evidence="2">The sequence shown here is derived from an EMBL/GenBank/DDBJ whole genome shotgun (WGS) entry which is preliminary data.</text>
</comment>
<evidence type="ECO:0000313" key="2">
    <source>
        <dbReference type="EMBL" id="KAA1064252.1"/>
    </source>
</evidence>
<gene>
    <name evidence="2" type="ORF">PGTUg99_019188</name>
</gene>
<feature type="compositionally biased region" description="Polar residues" evidence="1">
    <location>
        <begin position="54"/>
        <end position="64"/>
    </location>
</feature>
<feature type="compositionally biased region" description="Polar residues" evidence="1">
    <location>
        <begin position="17"/>
        <end position="29"/>
    </location>
</feature>
<protein>
    <submittedName>
        <fullName evidence="2">Uncharacterized protein</fullName>
    </submittedName>
</protein>
<dbReference type="Proteomes" id="UP000325313">
    <property type="component" value="Unassembled WGS sequence"/>
</dbReference>